<evidence type="ECO:0000313" key="2">
    <source>
        <dbReference type="EMBL" id="TNV82032.1"/>
    </source>
</evidence>
<protein>
    <recommendedName>
        <fullName evidence="1">Dynamin N-terminal domain-containing protein</fullName>
    </recommendedName>
</protein>
<comment type="caution">
    <text evidence="2">The sequence shown here is derived from an EMBL/GenBank/DDBJ whole genome shotgun (WGS) entry which is preliminary data.</text>
</comment>
<sequence length="681" mass="79279">MSDLNNFINKEIYSIRDALFFGEPLLQDDQYFHVELSKRYSLERHEFLDKITSFQALVTEVPAKADKPYIVAAIGNGNCGKSTFLNQFIGRRDFFNTSMSQETSCQWRVQLDPTREYTMRQRWLRKVDDVESEEGSDQFEDINDDNQSLELLIQKVKSLKKSSSSDGAGSMQDQYSADNKVLSEIHLSIPILSQFDNKVLTSRIELLDLPGIEEAALSVQIMAYLEKDEIRNSLIPVILIPLTCGGFHKLTQYHRLRAILTRVKQPQTIIFTQFEKFCTQVEGEMLKRHPEPTEEQEDELYYEKIRKSIEHYAECIRKDLGENTHFFISDFVGQWQYRFEVVEDVESKLEKKEKKISLKLSQEEGTLKAGMAMVNQFKTIGQHFNKILGRDIFNIRKKQAHTQLIKHIENLVGVIYDLKTAGDEPIKQAKEKVKKQIQAIQGKARIQASGIIERFIIEMKTGVQEVLKLMSADTISFDLNKFQNKLADQILIKQMEVLDKMDLEILNKVIMPMDDELKQLNSTFFTEFATQRKTIVPLTSGGAGSSDGMVEFKLVQSEMTAPIWSKYNMQVFNRRNERSFINPMRYKWSNKQIQSDLEEFKIKMWAVYSNPAYLQANQDTFYQSLTKYLSKYFEYSVKYIDKAAQTEDQMEKVKILEQVTGLNFTQAREKIEKLRQQVYQE</sequence>
<evidence type="ECO:0000313" key="3">
    <source>
        <dbReference type="Proteomes" id="UP000785679"/>
    </source>
</evidence>
<evidence type="ECO:0000259" key="1">
    <source>
        <dbReference type="Pfam" id="PF00350"/>
    </source>
</evidence>
<gene>
    <name evidence="2" type="ORF">FGO68_gene6067</name>
</gene>
<dbReference type="InterPro" id="IPR027417">
    <property type="entry name" value="P-loop_NTPase"/>
</dbReference>
<proteinExistence type="predicted"/>
<dbReference type="Pfam" id="PF00350">
    <property type="entry name" value="Dynamin_N"/>
    <property type="match status" value="1"/>
</dbReference>
<organism evidence="2 3">
    <name type="scientific">Halteria grandinella</name>
    <dbReference type="NCBI Taxonomy" id="5974"/>
    <lineage>
        <taxon>Eukaryota</taxon>
        <taxon>Sar</taxon>
        <taxon>Alveolata</taxon>
        <taxon>Ciliophora</taxon>
        <taxon>Intramacronucleata</taxon>
        <taxon>Spirotrichea</taxon>
        <taxon>Stichotrichia</taxon>
        <taxon>Sporadotrichida</taxon>
        <taxon>Halteriidae</taxon>
        <taxon>Halteria</taxon>
    </lineage>
</organism>
<reference evidence="2" key="1">
    <citation type="submission" date="2019-06" db="EMBL/GenBank/DDBJ databases">
        <authorList>
            <person name="Zheng W."/>
        </authorList>
    </citation>
    <scope>NUCLEOTIDE SEQUENCE</scope>
    <source>
        <strain evidence="2">QDHG01</strain>
    </source>
</reference>
<dbReference type="Proteomes" id="UP000785679">
    <property type="component" value="Unassembled WGS sequence"/>
</dbReference>
<keyword evidence="3" id="KW-1185">Reference proteome</keyword>
<dbReference type="AlphaFoldDB" id="A0A8J8NUU1"/>
<dbReference type="SUPFAM" id="SSF52540">
    <property type="entry name" value="P-loop containing nucleoside triphosphate hydrolases"/>
    <property type="match status" value="1"/>
</dbReference>
<dbReference type="InterPro" id="IPR045063">
    <property type="entry name" value="Dynamin_N"/>
</dbReference>
<dbReference type="EMBL" id="RRYP01005440">
    <property type="protein sequence ID" value="TNV82032.1"/>
    <property type="molecule type" value="Genomic_DNA"/>
</dbReference>
<name>A0A8J8NUU1_HALGN</name>
<feature type="domain" description="Dynamin N-terminal" evidence="1">
    <location>
        <begin position="71"/>
        <end position="220"/>
    </location>
</feature>
<accession>A0A8J8NUU1</accession>
<dbReference type="Gene3D" id="3.40.50.300">
    <property type="entry name" value="P-loop containing nucleotide triphosphate hydrolases"/>
    <property type="match status" value="1"/>
</dbReference>